<dbReference type="AlphaFoldDB" id="A0A2N5UQW1"/>
<evidence type="ECO:0000313" key="2">
    <source>
        <dbReference type="Proteomes" id="UP000235392"/>
    </source>
</evidence>
<name>A0A2N5UQW1_9BASI</name>
<accession>A0A2N5UQW1</accession>
<gene>
    <name evidence="1" type="ORF">PCASD_07838</name>
</gene>
<proteinExistence type="predicted"/>
<comment type="caution">
    <text evidence="1">The sequence shown here is derived from an EMBL/GenBank/DDBJ whole genome shotgun (WGS) entry which is preliminary data.</text>
</comment>
<dbReference type="Proteomes" id="UP000235392">
    <property type="component" value="Unassembled WGS sequence"/>
</dbReference>
<reference evidence="1 2" key="1">
    <citation type="submission" date="2017-11" db="EMBL/GenBank/DDBJ databases">
        <title>De novo assembly and phasing of dikaryotic genomes from two isolates of Puccinia coronata f. sp. avenae, the causal agent of oat crown rust.</title>
        <authorList>
            <person name="Miller M.E."/>
            <person name="Zhang Y."/>
            <person name="Omidvar V."/>
            <person name="Sperschneider J."/>
            <person name="Schwessinger B."/>
            <person name="Raley C."/>
            <person name="Palmer J.M."/>
            <person name="Garnica D."/>
            <person name="Upadhyaya N."/>
            <person name="Rathjen J."/>
            <person name="Taylor J.M."/>
            <person name="Park R.F."/>
            <person name="Dodds P.N."/>
            <person name="Hirsch C.D."/>
            <person name="Kianian S.F."/>
            <person name="Figueroa M."/>
        </authorList>
    </citation>
    <scope>NUCLEOTIDE SEQUENCE [LARGE SCALE GENOMIC DNA]</scope>
    <source>
        <strain evidence="1">12SD80</strain>
    </source>
</reference>
<dbReference type="EMBL" id="PGCI01000106">
    <property type="protein sequence ID" value="PLW40143.1"/>
    <property type="molecule type" value="Genomic_DNA"/>
</dbReference>
<organism evidence="1 2">
    <name type="scientific">Puccinia coronata f. sp. avenae</name>
    <dbReference type="NCBI Taxonomy" id="200324"/>
    <lineage>
        <taxon>Eukaryota</taxon>
        <taxon>Fungi</taxon>
        <taxon>Dikarya</taxon>
        <taxon>Basidiomycota</taxon>
        <taxon>Pucciniomycotina</taxon>
        <taxon>Pucciniomycetes</taxon>
        <taxon>Pucciniales</taxon>
        <taxon>Pucciniaceae</taxon>
        <taxon>Puccinia</taxon>
    </lineage>
</organism>
<sequence length="107" mass="11855">MTSWAEPEPDAKSAWVEPRRLTSTSSTAVILRKNNIQNQVLFKGAADEYVAKDFLTAVFCLLEPLFPANGIHWSVTTRHVRLPRGVCVSNSSEEISDTDPATAEQHT</sequence>
<evidence type="ECO:0000313" key="1">
    <source>
        <dbReference type="EMBL" id="PLW40143.1"/>
    </source>
</evidence>
<protein>
    <submittedName>
        <fullName evidence="1">Uncharacterized protein</fullName>
    </submittedName>
</protein>